<protein>
    <submittedName>
        <fullName evidence="2">Uncharacterized protein</fullName>
    </submittedName>
</protein>
<evidence type="ECO:0000256" key="1">
    <source>
        <dbReference type="SAM" id="MobiDB-lite"/>
    </source>
</evidence>
<organism evidence="2 3">
    <name type="scientific">Panicum miliaceum</name>
    <name type="common">Proso millet</name>
    <name type="synonym">Broomcorn millet</name>
    <dbReference type="NCBI Taxonomy" id="4540"/>
    <lineage>
        <taxon>Eukaryota</taxon>
        <taxon>Viridiplantae</taxon>
        <taxon>Streptophyta</taxon>
        <taxon>Embryophyta</taxon>
        <taxon>Tracheophyta</taxon>
        <taxon>Spermatophyta</taxon>
        <taxon>Magnoliopsida</taxon>
        <taxon>Liliopsida</taxon>
        <taxon>Poales</taxon>
        <taxon>Poaceae</taxon>
        <taxon>PACMAD clade</taxon>
        <taxon>Panicoideae</taxon>
        <taxon>Panicodae</taxon>
        <taxon>Paniceae</taxon>
        <taxon>Panicinae</taxon>
        <taxon>Panicum</taxon>
        <taxon>Panicum sect. Panicum</taxon>
    </lineage>
</organism>
<sequence length="112" mass="12349">MDLSRGLAYCDLRAAGNPAVEFDFIDLTYGYEILFDDLLPADEMTEPPEMKRTIGCIGGCEFICIDLPRGTPAAIWWGRGLWTWAARSGSPRGQEPERGSALGACRRPRPQG</sequence>
<dbReference type="EMBL" id="PQIB02000001">
    <property type="protein sequence ID" value="RLN41651.1"/>
    <property type="molecule type" value="Genomic_DNA"/>
</dbReference>
<evidence type="ECO:0000313" key="2">
    <source>
        <dbReference type="EMBL" id="RLN41651.1"/>
    </source>
</evidence>
<feature type="region of interest" description="Disordered" evidence="1">
    <location>
        <begin position="87"/>
        <end position="112"/>
    </location>
</feature>
<reference evidence="3" key="1">
    <citation type="journal article" date="2019" name="Nat. Commun.">
        <title>The genome of broomcorn millet.</title>
        <authorList>
            <person name="Zou C."/>
            <person name="Miki D."/>
            <person name="Li D."/>
            <person name="Tang Q."/>
            <person name="Xiao L."/>
            <person name="Rajput S."/>
            <person name="Deng P."/>
            <person name="Jia W."/>
            <person name="Huang R."/>
            <person name="Zhang M."/>
            <person name="Sun Y."/>
            <person name="Hu J."/>
            <person name="Fu X."/>
            <person name="Schnable P.S."/>
            <person name="Li F."/>
            <person name="Zhang H."/>
            <person name="Feng B."/>
            <person name="Zhu X."/>
            <person name="Liu R."/>
            <person name="Schnable J.C."/>
            <person name="Zhu J.-K."/>
            <person name="Zhang H."/>
        </authorList>
    </citation>
    <scope>NUCLEOTIDE SEQUENCE [LARGE SCALE GENOMIC DNA]</scope>
</reference>
<accession>A0A3L6TQA8</accession>
<proteinExistence type="predicted"/>
<gene>
    <name evidence="2" type="ORF">C2845_PM01G25640</name>
</gene>
<dbReference type="Proteomes" id="UP000275267">
    <property type="component" value="Unassembled WGS sequence"/>
</dbReference>
<comment type="caution">
    <text evidence="2">The sequence shown here is derived from an EMBL/GenBank/DDBJ whole genome shotgun (WGS) entry which is preliminary data.</text>
</comment>
<keyword evidence="3" id="KW-1185">Reference proteome</keyword>
<dbReference type="AlphaFoldDB" id="A0A3L6TQA8"/>
<name>A0A3L6TQA8_PANMI</name>
<evidence type="ECO:0000313" key="3">
    <source>
        <dbReference type="Proteomes" id="UP000275267"/>
    </source>
</evidence>